<dbReference type="InterPro" id="IPR020806">
    <property type="entry name" value="PKS_PP-bd"/>
</dbReference>
<feature type="domain" description="Carrier" evidence="3">
    <location>
        <begin position="1"/>
        <end position="78"/>
    </location>
</feature>
<evidence type="ECO:0000259" key="3">
    <source>
        <dbReference type="PROSITE" id="PS50075"/>
    </source>
</evidence>
<evidence type="ECO:0000256" key="1">
    <source>
        <dbReference type="ARBA" id="ARBA00022450"/>
    </source>
</evidence>
<dbReference type="PROSITE" id="PS50075">
    <property type="entry name" value="CARRIER"/>
    <property type="match status" value="1"/>
</dbReference>
<dbReference type="RefSeq" id="WP_142038484.1">
    <property type="nucleotide sequence ID" value="NZ_JBHTGS010000001.1"/>
</dbReference>
<dbReference type="SMART" id="SM00823">
    <property type="entry name" value="PKS_PP"/>
    <property type="match status" value="1"/>
</dbReference>
<comment type="caution">
    <text evidence="4">The sequence shown here is derived from an EMBL/GenBank/DDBJ whole genome shotgun (WGS) entry which is preliminary data.</text>
</comment>
<dbReference type="Gene3D" id="1.10.1200.10">
    <property type="entry name" value="ACP-like"/>
    <property type="match status" value="1"/>
</dbReference>
<proteinExistence type="predicted"/>
<dbReference type="InterPro" id="IPR009081">
    <property type="entry name" value="PP-bd_ACP"/>
</dbReference>
<dbReference type="InParanoid" id="A0A543AVY3"/>
<keyword evidence="5" id="KW-1185">Reference proteome</keyword>
<dbReference type="OrthoDB" id="5147973at2"/>
<dbReference type="InterPro" id="IPR006162">
    <property type="entry name" value="Ppantetheine_attach_site"/>
</dbReference>
<gene>
    <name evidence="4" type="ORF">FB566_2236</name>
</gene>
<accession>A0A543AVY3</accession>
<evidence type="ECO:0000313" key="5">
    <source>
        <dbReference type="Proteomes" id="UP000317043"/>
    </source>
</evidence>
<organism evidence="4 5">
    <name type="scientific">Stackebrandtia endophytica</name>
    <dbReference type="NCBI Taxonomy" id="1496996"/>
    <lineage>
        <taxon>Bacteria</taxon>
        <taxon>Bacillati</taxon>
        <taxon>Actinomycetota</taxon>
        <taxon>Actinomycetes</taxon>
        <taxon>Glycomycetales</taxon>
        <taxon>Glycomycetaceae</taxon>
        <taxon>Stackebrandtia</taxon>
    </lineage>
</organism>
<dbReference type="GO" id="GO:0031177">
    <property type="term" value="F:phosphopantetheine binding"/>
    <property type="evidence" value="ECO:0007669"/>
    <property type="project" value="InterPro"/>
</dbReference>
<evidence type="ECO:0000256" key="2">
    <source>
        <dbReference type="ARBA" id="ARBA00022553"/>
    </source>
</evidence>
<dbReference type="AlphaFoldDB" id="A0A543AVY3"/>
<name>A0A543AVY3_9ACTN</name>
<dbReference type="Proteomes" id="UP000317043">
    <property type="component" value="Unassembled WGS sequence"/>
</dbReference>
<dbReference type="InterPro" id="IPR036736">
    <property type="entry name" value="ACP-like_sf"/>
</dbReference>
<dbReference type="SUPFAM" id="SSF47336">
    <property type="entry name" value="ACP-like"/>
    <property type="match status" value="1"/>
</dbReference>
<evidence type="ECO:0000313" key="4">
    <source>
        <dbReference type="EMBL" id="TQL76701.1"/>
    </source>
</evidence>
<keyword evidence="1" id="KW-0596">Phosphopantetheine</keyword>
<reference evidence="4 5" key="1">
    <citation type="submission" date="2019-06" db="EMBL/GenBank/DDBJ databases">
        <title>Sequencing the genomes of 1000 actinobacteria strains.</title>
        <authorList>
            <person name="Klenk H.-P."/>
        </authorList>
    </citation>
    <scope>NUCLEOTIDE SEQUENCE [LARGE SCALE GENOMIC DNA]</scope>
    <source>
        <strain evidence="4 5">DSM 45928</strain>
    </source>
</reference>
<protein>
    <submittedName>
        <fullName evidence="4">Acyl carrier protein</fullName>
    </submittedName>
</protein>
<sequence>MEKEHVKAVLTKEIATELSMSPGEIDDQASFMKLGISSVQALKIINRLRKELDIDINPVALFEFKTIEDISNYLVEEEED</sequence>
<dbReference type="Pfam" id="PF00550">
    <property type="entry name" value="PP-binding"/>
    <property type="match status" value="1"/>
</dbReference>
<dbReference type="SMART" id="SM01294">
    <property type="entry name" value="PKS_PP_betabranch"/>
    <property type="match status" value="1"/>
</dbReference>
<keyword evidence="2" id="KW-0597">Phosphoprotein</keyword>
<dbReference type="EMBL" id="VFOW01000001">
    <property type="protein sequence ID" value="TQL76701.1"/>
    <property type="molecule type" value="Genomic_DNA"/>
</dbReference>
<dbReference type="PROSITE" id="PS00012">
    <property type="entry name" value="PHOSPHOPANTETHEINE"/>
    <property type="match status" value="1"/>
</dbReference>